<comment type="caution">
    <text evidence="6">The sequence shown here is derived from an EMBL/GenBank/DDBJ whole genome shotgun (WGS) entry which is preliminary data.</text>
</comment>
<evidence type="ECO:0000256" key="1">
    <source>
        <dbReference type="ARBA" id="ARBA00023015"/>
    </source>
</evidence>
<evidence type="ECO:0000256" key="4">
    <source>
        <dbReference type="PROSITE-ProRule" id="PRU00335"/>
    </source>
</evidence>
<keyword evidence="7" id="KW-1185">Reference proteome</keyword>
<feature type="DNA-binding region" description="H-T-H motif" evidence="4">
    <location>
        <begin position="28"/>
        <end position="47"/>
    </location>
</feature>
<dbReference type="PANTHER" id="PTHR47506">
    <property type="entry name" value="TRANSCRIPTIONAL REGULATORY PROTEIN"/>
    <property type="match status" value="1"/>
</dbReference>
<dbReference type="PRINTS" id="PR00455">
    <property type="entry name" value="HTHTETR"/>
</dbReference>
<dbReference type="InterPro" id="IPR009057">
    <property type="entry name" value="Homeodomain-like_sf"/>
</dbReference>
<accession>A0ABU8HEL2</accession>
<dbReference type="SUPFAM" id="SSF48498">
    <property type="entry name" value="Tetracyclin repressor-like, C-terminal domain"/>
    <property type="match status" value="1"/>
</dbReference>
<evidence type="ECO:0000313" key="6">
    <source>
        <dbReference type="EMBL" id="MEI5907809.1"/>
    </source>
</evidence>
<evidence type="ECO:0000256" key="3">
    <source>
        <dbReference type="ARBA" id="ARBA00023163"/>
    </source>
</evidence>
<keyword evidence="3" id="KW-0804">Transcription</keyword>
<sequence>MNNNNTTLQKILDEGLHLIQKHGYNGFSYANIAESIGIKKASIHYYFPTKQELVQAVLQRYNKDFLNDLAQIDQKFKDPVDKLKSFFQLYRSALDNSSKLCLCTMMAAEITSFPEEIRTDVNRFFHDNEKWIENVLLQKKSADSSVNPDRIADQSRLVLAIAQGAQLLGRSSGELEQYDSIVNHFLANL</sequence>
<dbReference type="Proteomes" id="UP001312865">
    <property type="component" value="Unassembled WGS sequence"/>
</dbReference>
<protein>
    <submittedName>
        <fullName evidence="6">TetR/AcrR family transcriptional regulator</fullName>
    </submittedName>
</protein>
<dbReference type="EMBL" id="JBBAXC010000009">
    <property type="protein sequence ID" value="MEI5907809.1"/>
    <property type="molecule type" value="Genomic_DNA"/>
</dbReference>
<dbReference type="PROSITE" id="PS50977">
    <property type="entry name" value="HTH_TETR_2"/>
    <property type="match status" value="1"/>
</dbReference>
<dbReference type="Pfam" id="PF21993">
    <property type="entry name" value="TetR_C_13_2"/>
    <property type="match status" value="1"/>
</dbReference>
<evidence type="ECO:0000259" key="5">
    <source>
        <dbReference type="PROSITE" id="PS50977"/>
    </source>
</evidence>
<gene>
    <name evidence="6" type="ORF">WAK64_12170</name>
</gene>
<reference evidence="6 7" key="1">
    <citation type="journal article" date="2018" name="J. Microbiol.">
        <title>Bacillus spongiae sp. nov., isolated from sponge of Jeju Island.</title>
        <authorList>
            <person name="Lee G.E."/>
            <person name="Im W.T."/>
            <person name="Park J.S."/>
        </authorList>
    </citation>
    <scope>NUCLEOTIDE SEQUENCE [LARGE SCALE GENOMIC DNA]</scope>
    <source>
        <strain evidence="6 7">135PIL107-10</strain>
    </source>
</reference>
<proteinExistence type="predicted"/>
<dbReference type="SUPFAM" id="SSF46689">
    <property type="entry name" value="Homeodomain-like"/>
    <property type="match status" value="1"/>
</dbReference>
<name>A0ABU8HEL2_9BACI</name>
<evidence type="ECO:0000256" key="2">
    <source>
        <dbReference type="ARBA" id="ARBA00023125"/>
    </source>
</evidence>
<dbReference type="InterPro" id="IPR036271">
    <property type="entry name" value="Tet_transcr_reg_TetR-rel_C_sf"/>
</dbReference>
<organism evidence="6 7">
    <name type="scientific">Bacillus spongiae</name>
    <dbReference type="NCBI Taxonomy" id="2683610"/>
    <lineage>
        <taxon>Bacteria</taxon>
        <taxon>Bacillati</taxon>
        <taxon>Bacillota</taxon>
        <taxon>Bacilli</taxon>
        <taxon>Bacillales</taxon>
        <taxon>Bacillaceae</taxon>
        <taxon>Bacillus</taxon>
    </lineage>
</organism>
<dbReference type="InterPro" id="IPR001647">
    <property type="entry name" value="HTH_TetR"/>
</dbReference>
<dbReference type="PANTHER" id="PTHR47506:SF1">
    <property type="entry name" value="HTH-TYPE TRANSCRIPTIONAL REGULATOR YJDC"/>
    <property type="match status" value="1"/>
</dbReference>
<dbReference type="RefSeq" id="WP_336587248.1">
    <property type="nucleotide sequence ID" value="NZ_JBBAXC010000009.1"/>
</dbReference>
<keyword evidence="1" id="KW-0805">Transcription regulation</keyword>
<dbReference type="InterPro" id="IPR054156">
    <property type="entry name" value="YxaF_TetR_C"/>
</dbReference>
<evidence type="ECO:0000313" key="7">
    <source>
        <dbReference type="Proteomes" id="UP001312865"/>
    </source>
</evidence>
<keyword evidence="2 4" id="KW-0238">DNA-binding</keyword>
<dbReference type="Gene3D" id="1.10.357.10">
    <property type="entry name" value="Tetracycline Repressor, domain 2"/>
    <property type="match status" value="1"/>
</dbReference>
<feature type="domain" description="HTH tetR-type" evidence="5">
    <location>
        <begin position="5"/>
        <end position="65"/>
    </location>
</feature>
<dbReference type="Pfam" id="PF00440">
    <property type="entry name" value="TetR_N"/>
    <property type="match status" value="1"/>
</dbReference>